<reference evidence="2 3" key="1">
    <citation type="submission" date="2014-06" db="EMBL/GenBank/DDBJ databases">
        <title>Evolutionary Origins and Diversification of the Mycorrhizal Mutualists.</title>
        <authorList>
            <consortium name="DOE Joint Genome Institute"/>
            <consortium name="Mycorrhizal Genomics Consortium"/>
            <person name="Kohler A."/>
            <person name="Kuo A."/>
            <person name="Nagy L.G."/>
            <person name="Floudas D."/>
            <person name="Copeland A."/>
            <person name="Barry K.W."/>
            <person name="Cichocki N."/>
            <person name="Veneault-Fourrey C."/>
            <person name="LaButti K."/>
            <person name="Lindquist E.A."/>
            <person name="Lipzen A."/>
            <person name="Lundell T."/>
            <person name="Morin E."/>
            <person name="Murat C."/>
            <person name="Riley R."/>
            <person name="Ohm R."/>
            <person name="Sun H."/>
            <person name="Tunlid A."/>
            <person name="Henrissat B."/>
            <person name="Grigoriev I.V."/>
            <person name="Hibbett D.S."/>
            <person name="Martin F."/>
        </authorList>
    </citation>
    <scope>NUCLEOTIDE SEQUENCE [LARGE SCALE GENOMIC DNA]</scope>
    <source>
        <strain evidence="2 3">FD-325 SS-3</strain>
    </source>
</reference>
<dbReference type="HOGENOM" id="CLU_306311_0_0_1"/>
<gene>
    <name evidence="2" type="ORF">PLICRDRAFT_179239</name>
</gene>
<feature type="compositionally biased region" description="Acidic residues" evidence="1">
    <location>
        <begin position="197"/>
        <end position="211"/>
    </location>
</feature>
<feature type="region of interest" description="Disordered" evidence="1">
    <location>
        <begin position="349"/>
        <end position="369"/>
    </location>
</feature>
<dbReference type="Proteomes" id="UP000053263">
    <property type="component" value="Unassembled WGS sequence"/>
</dbReference>
<protein>
    <submittedName>
        <fullName evidence="2">Uncharacterized protein</fullName>
    </submittedName>
</protein>
<sequence length="967" mass="106490">MDLNSTWWPFVSASESLPVDRVSAAHSTSKDSSPTRYHSFDSDLYSQSIEDDSQHHSFDSEGAYAAVVDSSTPILTSYSPHYLDPYALVDTPAAIPWSALNIEDSGRLDDSGTRPLSAKSRLGPISVPTRQVQSFSADMDALSSISGNNGVAGSTLGADWPTDRTPRVHENDSGSTQERLSVERHMEPIYSPRNDQYGDDSCSEDSDDTDCEHEHALGHAPDGDFVYQLHRRLLKVFEEHRGQREVHELCLDEYSDNKAEDRWDPVPKERAPMSSCTQDTRVNDRLQADWIIPKQVPPSHLQRPMDPSQDMSMDPATQNLHSATPVVNDTWRINMRMALTIDQGTVIASSSSSSQPLPPPFGADSASAPLPVNSIPMDCEQVFPASPDSKRKRVPLEDITSANTPSSKRAKIADLVNNHIRLQAKTSNKKGITRVVQEPWKKSLSKRVSQSSENASYELDRNAYMNANRRDVGKPSLTKSASLRKAMSLRPEAKDWPPPSVTQIEEGKSESANVAHRAFAIPSASVDGSYCAPTEPTTPADLTRPKSCHPLANSLNYLPPSPPSPCSSPVPIIAPPPFELIPRAPVYPAEARLAVLLDREQAWREKELGVAPRGDEDVDADSDDENDYEYLDADGEWAIDEGRLNKAIERDDKIRAQLFPDLTVSGANSNGLRKEVLEWILDVVPQDPASARHLSLSPDLYDQLMFSSDTRFHAAYMFIRYFHLVARSTLSANAAPVGECERDARLSSGDTSMTSSQEQHLAVEGEDIVAWDVAVATIALSVKYNRDVLPPLSLIFASDFLTLLQQSTHRMSLGDLEQTQRDVIGALQWDLAGPGTPQAFMDELWEALPSLQALLDGASTRKMVEEEAWGSLLWAVLEPDVTRFPISLLTTVAFMDGLTSTHARQLKSKAQGCVCSAPTMDVSHVEDKWMRRAGRATAGAMKDVQELLCVTDTALAICQEWWASAQG</sequence>
<feature type="region of interest" description="Disordered" evidence="1">
    <location>
        <begin position="488"/>
        <end position="509"/>
    </location>
</feature>
<feature type="compositionally biased region" description="Basic and acidic residues" evidence="1">
    <location>
        <begin position="161"/>
        <end position="172"/>
    </location>
</feature>
<name>A0A0C9T9H7_PLICR</name>
<organism evidence="2 3">
    <name type="scientific">Plicaturopsis crispa FD-325 SS-3</name>
    <dbReference type="NCBI Taxonomy" id="944288"/>
    <lineage>
        <taxon>Eukaryota</taxon>
        <taxon>Fungi</taxon>
        <taxon>Dikarya</taxon>
        <taxon>Basidiomycota</taxon>
        <taxon>Agaricomycotina</taxon>
        <taxon>Agaricomycetes</taxon>
        <taxon>Agaricomycetidae</taxon>
        <taxon>Amylocorticiales</taxon>
        <taxon>Amylocorticiaceae</taxon>
        <taxon>Plicatura</taxon>
        <taxon>Plicaturopsis crispa</taxon>
    </lineage>
</organism>
<accession>A0A0C9T9H7</accession>
<proteinExistence type="predicted"/>
<dbReference type="EMBL" id="KN832569">
    <property type="protein sequence ID" value="KII84913.1"/>
    <property type="molecule type" value="Genomic_DNA"/>
</dbReference>
<feature type="region of interest" description="Disordered" evidence="1">
    <location>
        <begin position="526"/>
        <end position="546"/>
    </location>
</feature>
<keyword evidence="3" id="KW-1185">Reference proteome</keyword>
<feature type="region of interest" description="Disordered" evidence="1">
    <location>
        <begin position="151"/>
        <end position="220"/>
    </location>
</feature>
<evidence type="ECO:0000256" key="1">
    <source>
        <dbReference type="SAM" id="MobiDB-lite"/>
    </source>
</evidence>
<dbReference type="OrthoDB" id="3250555at2759"/>
<evidence type="ECO:0000313" key="3">
    <source>
        <dbReference type="Proteomes" id="UP000053263"/>
    </source>
</evidence>
<evidence type="ECO:0000313" key="2">
    <source>
        <dbReference type="EMBL" id="KII84913.1"/>
    </source>
</evidence>
<dbReference type="AlphaFoldDB" id="A0A0C9T9H7"/>